<sequence>MTAEYIPFNRPYSTGKEMVYAAETQRNYHLSGDGPFTKRCHRWIEEHTGCAKALLTHSCTSALDMAALLLDFERGDEVIMPSYTFVSTANAFVLRNAVPVFVDIREDTLNLDERLIEEAITTRTRAIVPVHYAGVSCEMDSIIAIARRHGLRIVEDAAQGIMAGYKNRALGSIGDLGSFSFHETKNIISGEGGSLLVRDAEFAQRAEILREKGTDRGRFFRGEVDKYTWQDVGSSFLPNEVTAAFLWAQLEEAQRITSERLAIWRRYHETLQPLEQQGLLRRPIVPTDCQHNGHMYYVLLAPEIDRQLVLDGLKQNGIGAVFHYVPLHSSPAGQRYGRAHGELALTTSLSQRLVRLPVWFGLSESQQQRVCETLTALVKR</sequence>
<keyword evidence="6" id="KW-1185">Reference proteome</keyword>
<dbReference type="CDD" id="cd00616">
    <property type="entry name" value="AHBA_syn"/>
    <property type="match status" value="1"/>
</dbReference>
<dbReference type="InterPro" id="IPR000653">
    <property type="entry name" value="DegT/StrS_aminotransferase"/>
</dbReference>
<comment type="caution">
    <text evidence="5">The sequence shown here is derived from an EMBL/GenBank/DDBJ whole genome shotgun (WGS) entry which is preliminary data.</text>
</comment>
<evidence type="ECO:0000256" key="2">
    <source>
        <dbReference type="PIRSR" id="PIRSR000390-1"/>
    </source>
</evidence>
<evidence type="ECO:0000256" key="1">
    <source>
        <dbReference type="ARBA" id="ARBA00037999"/>
    </source>
</evidence>
<keyword evidence="5" id="KW-0808">Transferase</keyword>
<evidence type="ECO:0000256" key="3">
    <source>
        <dbReference type="PIRSR" id="PIRSR000390-2"/>
    </source>
</evidence>
<dbReference type="PIRSF" id="PIRSF000390">
    <property type="entry name" value="PLP_StrS"/>
    <property type="match status" value="1"/>
</dbReference>
<proteinExistence type="inferred from homology"/>
<evidence type="ECO:0000313" key="6">
    <source>
        <dbReference type="Proteomes" id="UP000528734"/>
    </source>
</evidence>
<organism evidence="5 6">
    <name type="scientific">Bradyrhizobium archetypum</name>
    <dbReference type="NCBI Taxonomy" id="2721160"/>
    <lineage>
        <taxon>Bacteria</taxon>
        <taxon>Pseudomonadati</taxon>
        <taxon>Pseudomonadota</taxon>
        <taxon>Alphaproteobacteria</taxon>
        <taxon>Hyphomicrobiales</taxon>
        <taxon>Nitrobacteraceae</taxon>
        <taxon>Bradyrhizobium</taxon>
    </lineage>
</organism>
<comment type="similarity">
    <text evidence="1 4">Belongs to the DegT/DnrJ/EryC1 family.</text>
</comment>
<dbReference type="RefSeq" id="WP_171710638.1">
    <property type="nucleotide sequence ID" value="NZ_JAAVLW010000004.1"/>
</dbReference>
<accession>A0A7Y4H5N5</accession>
<dbReference type="GO" id="GO:0019180">
    <property type="term" value="F:dTDP-4-amino-4,6-dideoxygalactose transaminase activity"/>
    <property type="evidence" value="ECO:0007669"/>
    <property type="project" value="UniProtKB-EC"/>
</dbReference>
<dbReference type="NCBIfam" id="NF008687">
    <property type="entry name" value="PRK11706.1"/>
    <property type="match status" value="1"/>
</dbReference>
<name>A0A7Y4H5N5_9BRAD</name>
<dbReference type="Gene3D" id="3.40.640.10">
    <property type="entry name" value="Type I PLP-dependent aspartate aminotransferase-like (Major domain)"/>
    <property type="match status" value="1"/>
</dbReference>
<evidence type="ECO:0000313" key="5">
    <source>
        <dbReference type="EMBL" id="NOJ47794.1"/>
    </source>
</evidence>
<keyword evidence="3 4" id="KW-0663">Pyridoxal phosphate</keyword>
<reference evidence="5 6" key="1">
    <citation type="submission" date="2020-03" db="EMBL/GenBank/DDBJ databases">
        <title>Bradyrhizobium diversity isolated from nodules of Muelleranthus trifoliolatus.</title>
        <authorList>
            <person name="Klepa M."/>
            <person name="Helene L."/>
            <person name="Hungria M."/>
        </authorList>
    </citation>
    <scope>NUCLEOTIDE SEQUENCE [LARGE SCALE GENOMIC DNA]</scope>
    <source>
        <strain evidence="5 6">WSM 1744</strain>
    </source>
</reference>
<dbReference type="GO" id="GO:0030170">
    <property type="term" value="F:pyridoxal phosphate binding"/>
    <property type="evidence" value="ECO:0007669"/>
    <property type="project" value="TreeGrafter"/>
</dbReference>
<dbReference type="SUPFAM" id="SSF53383">
    <property type="entry name" value="PLP-dependent transferases"/>
    <property type="match status" value="1"/>
</dbReference>
<dbReference type="AlphaFoldDB" id="A0A7Y4H5N5"/>
<evidence type="ECO:0000256" key="4">
    <source>
        <dbReference type="RuleBase" id="RU004508"/>
    </source>
</evidence>
<dbReference type="EMBL" id="JAAVLW010000004">
    <property type="protein sequence ID" value="NOJ47794.1"/>
    <property type="molecule type" value="Genomic_DNA"/>
</dbReference>
<feature type="modified residue" description="N6-(pyridoxal phosphate)lysine" evidence="3">
    <location>
        <position position="185"/>
    </location>
</feature>
<dbReference type="PANTHER" id="PTHR30244:SF34">
    <property type="entry name" value="DTDP-4-AMINO-4,6-DIDEOXYGALACTOSE TRANSAMINASE"/>
    <property type="match status" value="1"/>
</dbReference>
<dbReference type="InterPro" id="IPR015421">
    <property type="entry name" value="PyrdxlP-dep_Trfase_major"/>
</dbReference>
<dbReference type="InterPro" id="IPR015424">
    <property type="entry name" value="PyrdxlP-dep_Trfase"/>
</dbReference>
<dbReference type="NCBIfam" id="TIGR02379">
    <property type="entry name" value="ECA_wecE"/>
    <property type="match status" value="1"/>
</dbReference>
<dbReference type="Proteomes" id="UP000528734">
    <property type="component" value="Unassembled WGS sequence"/>
</dbReference>
<dbReference type="PANTHER" id="PTHR30244">
    <property type="entry name" value="TRANSAMINASE"/>
    <property type="match status" value="1"/>
</dbReference>
<keyword evidence="5" id="KW-0032">Aminotransferase</keyword>
<dbReference type="InterPro" id="IPR012749">
    <property type="entry name" value="WecE-like"/>
</dbReference>
<gene>
    <name evidence="5" type="primary">rffA</name>
    <name evidence="5" type="synonym">fcnA</name>
    <name evidence="5" type="synonym">wecE</name>
    <name evidence="5" type="ORF">HCN50_16320</name>
</gene>
<dbReference type="FunFam" id="3.40.640.10:FF:000037">
    <property type="entry name" value="dTDP-4-amino-4,6-dideoxygalactose transaminase"/>
    <property type="match status" value="1"/>
</dbReference>
<dbReference type="EC" id="2.6.1.59" evidence="5"/>
<feature type="active site" description="Proton acceptor" evidence="2">
    <location>
        <position position="185"/>
    </location>
</feature>
<dbReference type="Pfam" id="PF01041">
    <property type="entry name" value="DegT_DnrJ_EryC1"/>
    <property type="match status" value="1"/>
</dbReference>
<dbReference type="GO" id="GO:0000271">
    <property type="term" value="P:polysaccharide biosynthetic process"/>
    <property type="evidence" value="ECO:0007669"/>
    <property type="project" value="TreeGrafter"/>
</dbReference>
<protein>
    <submittedName>
        <fullName evidence="5">dTDP-4-amino-4,6-dideoxygalactose transaminase</fullName>
        <ecNumber evidence="5">2.6.1.59</ecNumber>
    </submittedName>
</protein>